<protein>
    <submittedName>
        <fullName evidence="2">Uncharacterized protein</fullName>
    </submittedName>
</protein>
<dbReference type="EMBL" id="BQNB010008751">
    <property type="protein sequence ID" value="GJS53806.1"/>
    <property type="molecule type" value="Genomic_DNA"/>
</dbReference>
<reference evidence="2" key="2">
    <citation type="submission" date="2022-01" db="EMBL/GenBank/DDBJ databases">
        <authorList>
            <person name="Yamashiro T."/>
            <person name="Shiraishi A."/>
            <person name="Satake H."/>
            <person name="Nakayama K."/>
        </authorList>
    </citation>
    <scope>NUCLEOTIDE SEQUENCE</scope>
</reference>
<comment type="caution">
    <text evidence="2">The sequence shown here is derived from an EMBL/GenBank/DDBJ whole genome shotgun (WGS) entry which is preliminary data.</text>
</comment>
<keyword evidence="3" id="KW-1185">Reference proteome</keyword>
<gene>
    <name evidence="2" type="ORF">Tco_0627168</name>
</gene>
<evidence type="ECO:0000313" key="3">
    <source>
        <dbReference type="Proteomes" id="UP001151760"/>
    </source>
</evidence>
<dbReference type="Proteomes" id="UP001151760">
    <property type="component" value="Unassembled WGS sequence"/>
</dbReference>
<evidence type="ECO:0000313" key="2">
    <source>
        <dbReference type="EMBL" id="GJS53806.1"/>
    </source>
</evidence>
<sequence>MADSGPLAMVTVYICLCFLMIFKLEIEKSLISDGNWLNERERGGISFRGGTMIHVAKEEMYNFLPNAASTWELTIRRVPIDGLAEFSQDDLTGHRNIDLSSYFVTMISGMEHMKPPESIQTALYAHGDEVEALHSQFLMSQYPELTNADRAGAMDQDSEQKIHDFVTVEDPLLKDDKLEGPYQIQAYSNCRRTLKRRKRISTQLLE</sequence>
<keyword evidence="1" id="KW-1133">Transmembrane helix</keyword>
<evidence type="ECO:0000256" key="1">
    <source>
        <dbReference type="SAM" id="Phobius"/>
    </source>
</evidence>
<feature type="transmembrane region" description="Helical" evidence="1">
    <location>
        <begin position="6"/>
        <end position="22"/>
    </location>
</feature>
<organism evidence="2 3">
    <name type="scientific">Tanacetum coccineum</name>
    <dbReference type="NCBI Taxonomy" id="301880"/>
    <lineage>
        <taxon>Eukaryota</taxon>
        <taxon>Viridiplantae</taxon>
        <taxon>Streptophyta</taxon>
        <taxon>Embryophyta</taxon>
        <taxon>Tracheophyta</taxon>
        <taxon>Spermatophyta</taxon>
        <taxon>Magnoliopsida</taxon>
        <taxon>eudicotyledons</taxon>
        <taxon>Gunneridae</taxon>
        <taxon>Pentapetalae</taxon>
        <taxon>asterids</taxon>
        <taxon>campanulids</taxon>
        <taxon>Asterales</taxon>
        <taxon>Asteraceae</taxon>
        <taxon>Asteroideae</taxon>
        <taxon>Anthemideae</taxon>
        <taxon>Anthemidinae</taxon>
        <taxon>Tanacetum</taxon>
    </lineage>
</organism>
<accession>A0ABQ4WMG6</accession>
<name>A0ABQ4WMG6_9ASTR</name>
<reference evidence="2" key="1">
    <citation type="journal article" date="2022" name="Int. J. Mol. Sci.">
        <title>Draft Genome of Tanacetum Coccineum: Genomic Comparison of Closely Related Tanacetum-Family Plants.</title>
        <authorList>
            <person name="Yamashiro T."/>
            <person name="Shiraishi A."/>
            <person name="Nakayama K."/>
            <person name="Satake H."/>
        </authorList>
    </citation>
    <scope>NUCLEOTIDE SEQUENCE</scope>
</reference>
<keyword evidence="1" id="KW-0812">Transmembrane</keyword>
<keyword evidence="1" id="KW-0472">Membrane</keyword>
<proteinExistence type="predicted"/>